<comment type="similarity">
    <text evidence="9 10">Belongs to the TrpA family.</text>
</comment>
<evidence type="ECO:0000256" key="2">
    <source>
        <dbReference type="ARBA" id="ARBA00004733"/>
    </source>
</evidence>
<evidence type="ECO:0000313" key="12">
    <source>
        <dbReference type="Proteomes" id="UP000192569"/>
    </source>
</evidence>
<feature type="active site" description="Proton acceptor" evidence="9">
    <location>
        <position position="66"/>
    </location>
</feature>
<keyword evidence="7 9" id="KW-0456">Lyase</keyword>
<dbReference type="AlphaFoldDB" id="A0A1W1VY89"/>
<dbReference type="PANTHER" id="PTHR43406">
    <property type="entry name" value="TRYPTOPHAN SYNTHASE, ALPHA CHAIN"/>
    <property type="match status" value="1"/>
</dbReference>
<comment type="pathway">
    <text evidence="2 9">Amino-acid biosynthesis; L-tryptophan biosynthesis; L-tryptophan from chorismate: step 5/5.</text>
</comment>
<dbReference type="PROSITE" id="PS00167">
    <property type="entry name" value="TRP_SYNTHASE_ALPHA"/>
    <property type="match status" value="1"/>
</dbReference>
<dbReference type="EMBL" id="LT838272">
    <property type="protein sequence ID" value="SMB98337.1"/>
    <property type="molecule type" value="Genomic_DNA"/>
</dbReference>
<comment type="catalytic activity">
    <reaction evidence="8 9">
        <text>(1S,2R)-1-C-(indol-3-yl)glycerol 3-phosphate + L-serine = D-glyceraldehyde 3-phosphate + L-tryptophan + H2O</text>
        <dbReference type="Rhea" id="RHEA:10532"/>
        <dbReference type="ChEBI" id="CHEBI:15377"/>
        <dbReference type="ChEBI" id="CHEBI:33384"/>
        <dbReference type="ChEBI" id="CHEBI:57912"/>
        <dbReference type="ChEBI" id="CHEBI:58866"/>
        <dbReference type="ChEBI" id="CHEBI:59776"/>
        <dbReference type="EC" id="4.2.1.20"/>
    </reaction>
</comment>
<comment type="function">
    <text evidence="1 9">The alpha subunit is responsible for the aldol cleavage of indoleglycerol phosphate to indole and glyceraldehyde 3-phosphate.</text>
</comment>
<dbReference type="STRING" id="698762.SAMN00808754_2281"/>
<dbReference type="EC" id="4.2.1.20" evidence="9"/>
<sequence>MTENGGKDMGGDRLYGSFRQGKKALIVYVCAGDPSLEATLEAVCAIARAGADIVELGVPFSDPLADGPVIQAASQRALARGTTLARVLELTYNLRRKVQVPLILMSYYNPLLRYGLARFAQDLAGAGGDGVIVPDLPYEESGPLKTSLKEKGLALIPLVAPTTPDERLREIARHASGFIYCVSLTGVTGPREELPPDLPEYLARVRKATSLPLAIGFGISTPKQAQLLAPLGDGIVVGSVIVETLAKGGIKEATSLVQAMRKALDNAD</sequence>
<dbReference type="GO" id="GO:0005829">
    <property type="term" value="C:cytosol"/>
    <property type="evidence" value="ECO:0007669"/>
    <property type="project" value="TreeGrafter"/>
</dbReference>
<dbReference type="FunFam" id="3.20.20.70:FF:000037">
    <property type="entry name" value="Tryptophan synthase alpha chain"/>
    <property type="match status" value="1"/>
</dbReference>
<keyword evidence="4 9" id="KW-0028">Amino-acid biosynthesis</keyword>
<evidence type="ECO:0000256" key="10">
    <source>
        <dbReference type="RuleBase" id="RU003662"/>
    </source>
</evidence>
<evidence type="ECO:0000256" key="7">
    <source>
        <dbReference type="ARBA" id="ARBA00023239"/>
    </source>
</evidence>
<dbReference type="InterPro" id="IPR002028">
    <property type="entry name" value="Trp_synthase_suA"/>
</dbReference>
<evidence type="ECO:0000256" key="3">
    <source>
        <dbReference type="ARBA" id="ARBA00011270"/>
    </source>
</evidence>
<keyword evidence="12" id="KW-1185">Reference proteome</keyword>
<name>A0A1W1VY89_9FIRM</name>
<dbReference type="UniPathway" id="UPA00035">
    <property type="reaction ID" value="UER00044"/>
</dbReference>
<feature type="active site" description="Proton acceptor" evidence="9">
    <location>
        <position position="55"/>
    </location>
</feature>
<dbReference type="GO" id="GO:0004834">
    <property type="term" value="F:tryptophan synthase activity"/>
    <property type="evidence" value="ECO:0007669"/>
    <property type="project" value="UniProtKB-UniRule"/>
</dbReference>
<reference evidence="11 12" key="1">
    <citation type="submission" date="2017-04" db="EMBL/GenBank/DDBJ databases">
        <authorList>
            <person name="Afonso C.L."/>
            <person name="Miller P.J."/>
            <person name="Scott M.A."/>
            <person name="Spackman E."/>
            <person name="Goraichik I."/>
            <person name="Dimitrov K.M."/>
            <person name="Suarez D.L."/>
            <person name="Swayne D.E."/>
        </authorList>
    </citation>
    <scope>NUCLEOTIDE SEQUENCE [LARGE SCALE GENOMIC DNA]</scope>
    <source>
        <strain evidence="11 12">ToBE</strain>
    </source>
</reference>
<evidence type="ECO:0000313" key="11">
    <source>
        <dbReference type="EMBL" id="SMB98337.1"/>
    </source>
</evidence>
<evidence type="ECO:0000256" key="8">
    <source>
        <dbReference type="ARBA" id="ARBA00049047"/>
    </source>
</evidence>
<dbReference type="Pfam" id="PF00290">
    <property type="entry name" value="Trp_syntA"/>
    <property type="match status" value="1"/>
</dbReference>
<protein>
    <recommendedName>
        <fullName evidence="9">Tryptophan synthase alpha chain</fullName>
        <ecNumber evidence="9">4.2.1.20</ecNumber>
    </recommendedName>
</protein>
<gene>
    <name evidence="9" type="primary">trpA</name>
    <name evidence="11" type="ORF">SAMN00808754_2281</name>
</gene>
<accession>A0A1W1VY89</accession>
<dbReference type="CDD" id="cd04724">
    <property type="entry name" value="Tryptophan_synthase_alpha"/>
    <property type="match status" value="1"/>
</dbReference>
<dbReference type="InterPro" id="IPR018204">
    <property type="entry name" value="Trp_synthase_alpha_AS"/>
</dbReference>
<keyword evidence="5 9" id="KW-0822">Tryptophan biosynthesis</keyword>
<evidence type="ECO:0000256" key="9">
    <source>
        <dbReference type="HAMAP-Rule" id="MF_00131"/>
    </source>
</evidence>
<organism evidence="11 12">
    <name type="scientific">Thermanaeromonas toyohensis ToBE</name>
    <dbReference type="NCBI Taxonomy" id="698762"/>
    <lineage>
        <taxon>Bacteria</taxon>
        <taxon>Bacillati</taxon>
        <taxon>Bacillota</taxon>
        <taxon>Clostridia</taxon>
        <taxon>Neomoorellales</taxon>
        <taxon>Neomoorellaceae</taxon>
        <taxon>Thermanaeromonas</taxon>
    </lineage>
</organism>
<proteinExistence type="inferred from homology"/>
<dbReference type="NCBIfam" id="TIGR00262">
    <property type="entry name" value="trpA"/>
    <property type="match status" value="1"/>
</dbReference>
<dbReference type="InterPro" id="IPR011060">
    <property type="entry name" value="RibuloseP-bd_barrel"/>
</dbReference>
<dbReference type="RefSeq" id="WP_231967722.1">
    <property type="nucleotide sequence ID" value="NZ_LT838272.1"/>
</dbReference>
<evidence type="ECO:0000256" key="6">
    <source>
        <dbReference type="ARBA" id="ARBA00023141"/>
    </source>
</evidence>
<dbReference type="SUPFAM" id="SSF51366">
    <property type="entry name" value="Ribulose-phoshate binding barrel"/>
    <property type="match status" value="1"/>
</dbReference>
<evidence type="ECO:0000256" key="1">
    <source>
        <dbReference type="ARBA" id="ARBA00003365"/>
    </source>
</evidence>
<evidence type="ECO:0000256" key="5">
    <source>
        <dbReference type="ARBA" id="ARBA00022822"/>
    </source>
</evidence>
<dbReference type="PANTHER" id="PTHR43406:SF1">
    <property type="entry name" value="TRYPTOPHAN SYNTHASE ALPHA CHAIN, CHLOROPLASTIC"/>
    <property type="match status" value="1"/>
</dbReference>
<evidence type="ECO:0000256" key="4">
    <source>
        <dbReference type="ARBA" id="ARBA00022605"/>
    </source>
</evidence>
<dbReference type="HAMAP" id="MF_00131">
    <property type="entry name" value="Trp_synth_alpha"/>
    <property type="match status" value="1"/>
</dbReference>
<dbReference type="Proteomes" id="UP000192569">
    <property type="component" value="Chromosome I"/>
</dbReference>
<dbReference type="InterPro" id="IPR013785">
    <property type="entry name" value="Aldolase_TIM"/>
</dbReference>
<dbReference type="Gene3D" id="3.20.20.70">
    <property type="entry name" value="Aldolase class I"/>
    <property type="match status" value="1"/>
</dbReference>
<comment type="subunit">
    <text evidence="3 9">Tetramer of two alpha and two beta chains.</text>
</comment>
<keyword evidence="6 9" id="KW-0057">Aromatic amino acid biosynthesis</keyword>